<comment type="caution">
    <text evidence="2">The sequence shown here is derived from an EMBL/GenBank/DDBJ whole genome shotgun (WGS) entry which is preliminary data.</text>
</comment>
<name>A0A8S1MYS2_9CILI</name>
<dbReference type="AlphaFoldDB" id="A0A8S1MYS2"/>
<feature type="transmembrane region" description="Helical" evidence="1">
    <location>
        <begin position="119"/>
        <end position="142"/>
    </location>
</feature>
<keyword evidence="3" id="KW-1185">Reference proteome</keyword>
<reference evidence="2" key="1">
    <citation type="submission" date="2021-01" db="EMBL/GenBank/DDBJ databases">
        <authorList>
            <consortium name="Genoscope - CEA"/>
            <person name="William W."/>
        </authorList>
    </citation>
    <scope>NUCLEOTIDE SEQUENCE</scope>
</reference>
<proteinExistence type="predicted"/>
<sequence>MQNKCCCLPTEKAFLLIVYLDISRIIWGTVTCAFMFQRESSFSLVITILDIILIVLQSSLALYINMRALKQNNKKPIYVYRKFKLLFVFFNTLDRLIAPIINCTLIFKDDQEEAKKNYCVIDIFVALIITAIIWNFIEYYFYTIVKDFVMILQRSDNRSLRITNDKKYKNKDNNNLAIMYEVVGMRPVIKRRGQQIVEADRIEQGNLKTNLEAQRIYAQPIQQSQNFQILGSCSGLIEIDLIQ</sequence>
<feature type="transmembrane region" description="Helical" evidence="1">
    <location>
        <begin position="12"/>
        <end position="36"/>
    </location>
</feature>
<evidence type="ECO:0000313" key="2">
    <source>
        <dbReference type="EMBL" id="CAD8086057.1"/>
    </source>
</evidence>
<evidence type="ECO:0000256" key="1">
    <source>
        <dbReference type="SAM" id="Phobius"/>
    </source>
</evidence>
<organism evidence="2 3">
    <name type="scientific">Paramecium sonneborni</name>
    <dbReference type="NCBI Taxonomy" id="65129"/>
    <lineage>
        <taxon>Eukaryota</taxon>
        <taxon>Sar</taxon>
        <taxon>Alveolata</taxon>
        <taxon>Ciliophora</taxon>
        <taxon>Intramacronucleata</taxon>
        <taxon>Oligohymenophorea</taxon>
        <taxon>Peniculida</taxon>
        <taxon>Parameciidae</taxon>
        <taxon>Paramecium</taxon>
    </lineage>
</organism>
<keyword evidence="1" id="KW-1133">Transmembrane helix</keyword>
<protein>
    <submittedName>
        <fullName evidence="2">Uncharacterized protein</fullName>
    </submittedName>
</protein>
<keyword evidence="1" id="KW-0812">Transmembrane</keyword>
<gene>
    <name evidence="2" type="ORF">PSON_ATCC_30995.1.T0490154</name>
</gene>
<feature type="transmembrane region" description="Helical" evidence="1">
    <location>
        <begin position="42"/>
        <end position="64"/>
    </location>
</feature>
<dbReference type="EMBL" id="CAJJDN010000049">
    <property type="protein sequence ID" value="CAD8086057.1"/>
    <property type="molecule type" value="Genomic_DNA"/>
</dbReference>
<accession>A0A8S1MYS2</accession>
<keyword evidence="1" id="KW-0472">Membrane</keyword>
<dbReference type="Proteomes" id="UP000692954">
    <property type="component" value="Unassembled WGS sequence"/>
</dbReference>
<dbReference type="OrthoDB" id="305013at2759"/>
<evidence type="ECO:0000313" key="3">
    <source>
        <dbReference type="Proteomes" id="UP000692954"/>
    </source>
</evidence>
<feature type="transmembrane region" description="Helical" evidence="1">
    <location>
        <begin position="85"/>
        <end position="107"/>
    </location>
</feature>